<sequence length="45" mass="4835">MDDHTLTVVPLQPAGSQKILEFMDWGDYGALGTFIHIGSTGTSLN</sequence>
<accession>A0A2P2QCF9</accession>
<dbReference type="AlphaFoldDB" id="A0A2P2QCF9"/>
<organism evidence="1">
    <name type="scientific">Rhizophora mucronata</name>
    <name type="common">Asiatic mangrove</name>
    <dbReference type="NCBI Taxonomy" id="61149"/>
    <lineage>
        <taxon>Eukaryota</taxon>
        <taxon>Viridiplantae</taxon>
        <taxon>Streptophyta</taxon>
        <taxon>Embryophyta</taxon>
        <taxon>Tracheophyta</taxon>
        <taxon>Spermatophyta</taxon>
        <taxon>Magnoliopsida</taxon>
        <taxon>eudicotyledons</taxon>
        <taxon>Gunneridae</taxon>
        <taxon>Pentapetalae</taxon>
        <taxon>rosids</taxon>
        <taxon>fabids</taxon>
        <taxon>Malpighiales</taxon>
        <taxon>Rhizophoraceae</taxon>
        <taxon>Rhizophora</taxon>
    </lineage>
</organism>
<dbReference type="EMBL" id="GGEC01084188">
    <property type="protein sequence ID" value="MBX64672.1"/>
    <property type="molecule type" value="Transcribed_RNA"/>
</dbReference>
<proteinExistence type="predicted"/>
<reference evidence="1" key="1">
    <citation type="submission" date="2018-02" db="EMBL/GenBank/DDBJ databases">
        <title>Rhizophora mucronata_Transcriptome.</title>
        <authorList>
            <person name="Meera S.P."/>
            <person name="Sreeshan A."/>
            <person name="Augustine A."/>
        </authorList>
    </citation>
    <scope>NUCLEOTIDE SEQUENCE</scope>
    <source>
        <tissue evidence="1">Leaf</tissue>
    </source>
</reference>
<evidence type="ECO:0000313" key="1">
    <source>
        <dbReference type="EMBL" id="MBX64672.1"/>
    </source>
</evidence>
<name>A0A2P2QCF9_RHIMU</name>
<protein>
    <submittedName>
        <fullName evidence="1">Uncharacterized protein</fullName>
    </submittedName>
</protein>